<evidence type="ECO:0000256" key="13">
    <source>
        <dbReference type="ARBA" id="ARBA00034078"/>
    </source>
</evidence>
<comment type="caution">
    <text evidence="17">The sequence shown here is derived from an EMBL/GenBank/DDBJ whole genome shotgun (WGS) entry which is preliminary data.</text>
</comment>
<dbReference type="Gene3D" id="3.30.70.20">
    <property type="match status" value="1"/>
</dbReference>
<dbReference type="Gene3D" id="3.40.50.1780">
    <property type="match status" value="1"/>
</dbReference>
<evidence type="ECO:0000256" key="12">
    <source>
        <dbReference type="ARBA" id="ARBA00023136"/>
    </source>
</evidence>
<dbReference type="SUPFAM" id="SSF54862">
    <property type="entry name" value="4Fe-4S ferredoxins"/>
    <property type="match status" value="1"/>
</dbReference>
<evidence type="ECO:0000259" key="15">
    <source>
        <dbReference type="PROSITE" id="PS51379"/>
    </source>
</evidence>
<dbReference type="InterPro" id="IPR017900">
    <property type="entry name" value="4Fe4S_Fe_S_CS"/>
</dbReference>
<evidence type="ECO:0000256" key="3">
    <source>
        <dbReference type="ARBA" id="ARBA00005404"/>
    </source>
</evidence>
<keyword evidence="9" id="KW-0408">Iron</keyword>
<keyword evidence="5" id="KW-0001">2Fe-2S</keyword>
<dbReference type="InterPro" id="IPR050340">
    <property type="entry name" value="Cytosolic_Fe-S_CAF"/>
</dbReference>
<evidence type="ECO:0000256" key="11">
    <source>
        <dbReference type="ARBA" id="ARBA00023027"/>
    </source>
</evidence>
<dbReference type="InterPro" id="IPR009016">
    <property type="entry name" value="Fe_hydrogenase"/>
</dbReference>
<dbReference type="AlphaFoldDB" id="A0A4S2F4S6"/>
<dbReference type="GO" id="GO:0051539">
    <property type="term" value="F:4 iron, 4 sulfur cluster binding"/>
    <property type="evidence" value="ECO:0007669"/>
    <property type="project" value="UniProtKB-KW"/>
</dbReference>
<dbReference type="SMART" id="SM00929">
    <property type="entry name" value="NADH-G_4Fe-4S_3"/>
    <property type="match status" value="1"/>
</dbReference>
<dbReference type="InterPro" id="IPR036991">
    <property type="entry name" value="Fe_hydrogenase_ssu_sf"/>
</dbReference>
<keyword evidence="12" id="KW-0472">Membrane</keyword>
<dbReference type="InterPro" id="IPR001041">
    <property type="entry name" value="2Fe-2S_ferredoxin-type"/>
</dbReference>
<dbReference type="GO" id="GO:0016020">
    <property type="term" value="C:membrane"/>
    <property type="evidence" value="ECO:0007669"/>
    <property type="project" value="UniProtKB-SubCell"/>
</dbReference>
<comment type="cofactor">
    <cofactor evidence="13">
        <name>[2Fe-2S] cluster</name>
        <dbReference type="ChEBI" id="CHEBI:190135"/>
    </cofactor>
</comment>
<dbReference type="PANTHER" id="PTHR11615">
    <property type="entry name" value="NITRATE, FORMATE, IRON DEHYDROGENASE"/>
    <property type="match status" value="1"/>
</dbReference>
<dbReference type="NCBIfam" id="TIGR02512">
    <property type="entry name" value="FeFe_hydrog_A"/>
    <property type="match status" value="1"/>
</dbReference>
<feature type="domain" description="4Fe-4S ferredoxin-type" evidence="15">
    <location>
        <begin position="179"/>
        <end position="208"/>
    </location>
</feature>
<dbReference type="EMBL" id="SRYE01000001">
    <property type="protein sequence ID" value="TGY63492.1"/>
    <property type="molecule type" value="Genomic_DNA"/>
</dbReference>
<evidence type="ECO:0000313" key="18">
    <source>
        <dbReference type="Proteomes" id="UP000310263"/>
    </source>
</evidence>
<evidence type="ECO:0000256" key="5">
    <source>
        <dbReference type="ARBA" id="ARBA00022714"/>
    </source>
</evidence>
<dbReference type="InterPro" id="IPR013352">
    <property type="entry name" value="Fe_hydrogenase_subset"/>
</dbReference>
<dbReference type="InterPro" id="IPR036010">
    <property type="entry name" value="2Fe-2S_ferredoxin-like_sf"/>
</dbReference>
<keyword evidence="8" id="KW-1278">Translocase</keyword>
<dbReference type="SMART" id="SM00902">
    <property type="entry name" value="Fe_hyd_SSU"/>
    <property type="match status" value="1"/>
</dbReference>
<dbReference type="FunFam" id="3.10.20.740:FF:000004">
    <property type="entry name" value="NADH-quinone oxidoreductase"/>
    <property type="match status" value="1"/>
</dbReference>
<keyword evidence="10" id="KW-0411">Iron-sulfur</keyword>
<dbReference type="Pfam" id="PF02906">
    <property type="entry name" value="Fe_hyd_lg_C"/>
    <property type="match status" value="1"/>
</dbReference>
<name>A0A4S2F4S6_9ACTN</name>
<evidence type="ECO:0000256" key="9">
    <source>
        <dbReference type="ARBA" id="ARBA00023004"/>
    </source>
</evidence>
<gene>
    <name evidence="17" type="ORF">E5334_00425</name>
</gene>
<keyword evidence="6" id="KW-0479">Metal-binding</keyword>
<dbReference type="InterPro" id="IPR004108">
    <property type="entry name" value="Fe_hydrogenase_lsu_C"/>
</dbReference>
<dbReference type="Pfam" id="PF02256">
    <property type="entry name" value="Fe_hyd_SSU"/>
    <property type="match status" value="1"/>
</dbReference>
<dbReference type="SUPFAM" id="SSF53920">
    <property type="entry name" value="Fe-only hydrogenase"/>
    <property type="match status" value="1"/>
</dbReference>
<dbReference type="InterPro" id="IPR019574">
    <property type="entry name" value="NADH_UbQ_OxRdtase_Gsu_4Fe4S-bd"/>
</dbReference>
<dbReference type="Gene3D" id="4.10.260.20">
    <property type="entry name" value="Iron hydrogenase, small subunit"/>
    <property type="match status" value="1"/>
</dbReference>
<proteinExistence type="inferred from homology"/>
<dbReference type="GO" id="GO:0051537">
    <property type="term" value="F:2 iron, 2 sulfur cluster binding"/>
    <property type="evidence" value="ECO:0007669"/>
    <property type="project" value="UniProtKB-KW"/>
</dbReference>
<keyword evidence="11" id="KW-0520">NAD</keyword>
<evidence type="ECO:0000259" key="16">
    <source>
        <dbReference type="PROSITE" id="PS51839"/>
    </source>
</evidence>
<evidence type="ECO:0000259" key="14">
    <source>
        <dbReference type="PROSITE" id="PS51085"/>
    </source>
</evidence>
<evidence type="ECO:0000256" key="7">
    <source>
        <dbReference type="ARBA" id="ARBA00022737"/>
    </source>
</evidence>
<dbReference type="PROSITE" id="PS51085">
    <property type="entry name" value="2FE2S_FER_2"/>
    <property type="match status" value="1"/>
</dbReference>
<feature type="domain" description="4Fe-4S ferredoxin-type" evidence="15">
    <location>
        <begin position="136"/>
        <end position="155"/>
    </location>
</feature>
<dbReference type="Proteomes" id="UP000310263">
    <property type="component" value="Unassembled WGS sequence"/>
</dbReference>
<comment type="cofactor">
    <cofactor evidence="1">
        <name>[4Fe-4S] cluster</name>
        <dbReference type="ChEBI" id="CHEBI:49883"/>
    </cofactor>
</comment>
<keyword evidence="4" id="KW-0004">4Fe-4S</keyword>
<dbReference type="InterPro" id="IPR017896">
    <property type="entry name" value="4Fe4S_Fe-S-bd"/>
</dbReference>
<evidence type="ECO:0000256" key="6">
    <source>
        <dbReference type="ARBA" id="ARBA00022723"/>
    </source>
</evidence>
<dbReference type="InterPro" id="IPR003149">
    <property type="entry name" value="Fe_hydrogenase_ssu"/>
</dbReference>
<feature type="domain" description="2Fe-2S ferredoxin-type" evidence="14">
    <location>
        <begin position="1"/>
        <end position="78"/>
    </location>
</feature>
<dbReference type="Pfam" id="PF13510">
    <property type="entry name" value="Fer2_4"/>
    <property type="match status" value="1"/>
</dbReference>
<dbReference type="PROSITE" id="PS00198">
    <property type="entry name" value="4FE4S_FER_1"/>
    <property type="match status" value="1"/>
</dbReference>
<dbReference type="PROSITE" id="PS51379">
    <property type="entry name" value="4FE4S_FER_2"/>
    <property type="match status" value="2"/>
</dbReference>
<organism evidence="17 18">
    <name type="scientific">Muricaecibacterium torontonense</name>
    <dbReference type="NCBI Taxonomy" id="3032871"/>
    <lineage>
        <taxon>Bacteria</taxon>
        <taxon>Bacillati</taxon>
        <taxon>Actinomycetota</taxon>
        <taxon>Coriobacteriia</taxon>
        <taxon>Coriobacteriales</taxon>
        <taxon>Atopobiaceae</taxon>
        <taxon>Muricaecibacterium</taxon>
    </lineage>
</organism>
<evidence type="ECO:0000256" key="4">
    <source>
        <dbReference type="ARBA" id="ARBA00022485"/>
    </source>
</evidence>
<dbReference type="Pfam" id="PF00037">
    <property type="entry name" value="Fer4"/>
    <property type="match status" value="1"/>
</dbReference>
<dbReference type="OrthoDB" id="9759518at2"/>
<evidence type="ECO:0000256" key="2">
    <source>
        <dbReference type="ARBA" id="ARBA00004370"/>
    </source>
</evidence>
<keyword evidence="7" id="KW-0677">Repeat</keyword>
<protein>
    <submittedName>
        <fullName evidence="17">2Fe-2S iron-sulfur cluster binding domain-containing protein</fullName>
    </submittedName>
</protein>
<evidence type="ECO:0000313" key="17">
    <source>
        <dbReference type="EMBL" id="TGY63492.1"/>
    </source>
</evidence>
<dbReference type="SUPFAM" id="SSF54292">
    <property type="entry name" value="2Fe-2S ferredoxin-like"/>
    <property type="match status" value="1"/>
</dbReference>
<dbReference type="PROSITE" id="PS51839">
    <property type="entry name" value="4FE4S_HC3"/>
    <property type="match status" value="1"/>
</dbReference>
<feature type="domain" description="4Fe-4S His(Cys)3-ligated-type" evidence="16">
    <location>
        <begin position="78"/>
        <end position="117"/>
    </location>
</feature>
<dbReference type="GO" id="GO:0005506">
    <property type="term" value="F:iron ion binding"/>
    <property type="evidence" value="ECO:0007669"/>
    <property type="project" value="InterPro"/>
</dbReference>
<reference evidence="17 18" key="1">
    <citation type="submission" date="2019-04" db="EMBL/GenBank/DDBJ databases">
        <title>Microbes associate with the intestines of laboratory mice.</title>
        <authorList>
            <person name="Navarre W."/>
            <person name="Wong E."/>
            <person name="Huang K."/>
            <person name="Tropini C."/>
            <person name="Ng K."/>
            <person name="Yu B."/>
        </authorList>
    </citation>
    <scope>NUCLEOTIDE SEQUENCE [LARGE SCALE GENOMIC DNA]</scope>
    <source>
        <strain evidence="17 18">NM07_P-09</strain>
    </source>
</reference>
<comment type="similarity">
    <text evidence="3">Belongs to the complex I 75 kDa subunit family.</text>
</comment>
<dbReference type="FunFam" id="3.30.70.20:FF:000035">
    <property type="entry name" value="Iron hydrogenase 1"/>
    <property type="match status" value="1"/>
</dbReference>
<evidence type="ECO:0000256" key="8">
    <source>
        <dbReference type="ARBA" id="ARBA00022967"/>
    </source>
</evidence>
<dbReference type="Pfam" id="PF10588">
    <property type="entry name" value="NADH-G_4Fe-4S_3"/>
    <property type="match status" value="1"/>
</dbReference>
<dbReference type="CDD" id="cd00207">
    <property type="entry name" value="fer2"/>
    <property type="match status" value="1"/>
</dbReference>
<accession>A0A4S2F4S6</accession>
<keyword evidence="18" id="KW-1185">Reference proteome</keyword>
<comment type="subcellular location">
    <subcellularLocation>
        <location evidence="2">Membrane</location>
    </subcellularLocation>
</comment>
<dbReference type="GO" id="GO:0008901">
    <property type="term" value="F:ferredoxin hydrogenase activity"/>
    <property type="evidence" value="ECO:0007669"/>
    <property type="project" value="InterPro"/>
</dbReference>
<evidence type="ECO:0000256" key="1">
    <source>
        <dbReference type="ARBA" id="ARBA00001966"/>
    </source>
</evidence>
<sequence>MVTVTVDDKTVQVPAGSTILDACTAAGVRVPTLCFLKDINEIGACRVCLVEVEGIEQLVASCNNVALDGMVVRANSPRVREARKANLEFLLSRHNSTCTSCVRSGNCQLQALSNQFGISELPYAVELTHTPWNQDFPLIRDADKCVHCLRCIQICDHVQNTGVWDLANRSSHTCVGVAGGAPIEATDCTLCGQCVTHCPTGALTARDDTDKVFDAIADPHTTVVVQVAPAVRAAWGESLGLSHEEATIQRMAAALKALGVDYVFDTSWSADLTIMEEGSELLAKLAAAAAATGDPAASADLAAPGAGDAPRFPMFTSCCPGWVRYAKAHHPELVDQLSSAKSPGQMFGAITKSWFAETQGIDPHSIFCVEVMPCLAKKAEVAYAPMNDACGDPDVDVSLTTREMDRMFRAACLDVASLEEFPLDDPLGTFTGAGVIFGATGGVMEAALRTAHAIVTGEDAPADAFSAVRGMDGWKEATFDMGGTPLSVAVVSGLSNADKLIQSIQAGESSYHFVEVMACPGGCVGGGGQPIHDGCELAAERGDVLWELDRAMPLRKSHENPVIQQIYAEYLGEPLSHRAHELLHTDHHAWKMPHEA</sequence>
<evidence type="ECO:0000256" key="10">
    <source>
        <dbReference type="ARBA" id="ARBA00023014"/>
    </source>
</evidence>
<dbReference type="Gene3D" id="3.40.950.10">
    <property type="entry name" value="Fe-only Hydrogenase (Larger Subunit), Chain L, domain 3"/>
    <property type="match status" value="1"/>
</dbReference>
<dbReference type="Gene3D" id="3.10.20.740">
    <property type="match status" value="1"/>
</dbReference>